<reference evidence="1 3" key="1">
    <citation type="submission" date="2023-07" db="EMBL/GenBank/DDBJ databases">
        <title>Sorghum-associated microbial communities from plants grown in Nebraska, USA.</title>
        <authorList>
            <person name="Schachtman D."/>
        </authorList>
    </citation>
    <scope>NUCLEOTIDE SEQUENCE</scope>
    <source>
        <strain evidence="2 3">BE105</strain>
        <strain evidence="1">BE69</strain>
    </source>
</reference>
<organism evidence="1 4">
    <name type="scientific">Acidovorax delafieldii</name>
    <name type="common">Pseudomonas delafieldii</name>
    <dbReference type="NCBI Taxonomy" id="47920"/>
    <lineage>
        <taxon>Bacteria</taxon>
        <taxon>Pseudomonadati</taxon>
        <taxon>Pseudomonadota</taxon>
        <taxon>Betaproteobacteria</taxon>
        <taxon>Burkholderiales</taxon>
        <taxon>Comamonadaceae</taxon>
        <taxon>Acidovorax</taxon>
    </lineage>
</organism>
<protein>
    <recommendedName>
        <fullName evidence="5">DUF3617 family protein</fullName>
    </recommendedName>
</protein>
<evidence type="ECO:0000313" key="3">
    <source>
        <dbReference type="Proteomes" id="UP001249076"/>
    </source>
</evidence>
<evidence type="ECO:0000313" key="1">
    <source>
        <dbReference type="EMBL" id="MDR6766301.1"/>
    </source>
</evidence>
<dbReference type="EMBL" id="JAVDTL010000002">
    <property type="protein sequence ID" value="MDR6766301.1"/>
    <property type="molecule type" value="Genomic_DNA"/>
</dbReference>
<dbReference type="Proteomes" id="UP001249076">
    <property type="component" value="Unassembled WGS sequence"/>
</dbReference>
<comment type="caution">
    <text evidence="1">The sequence shown here is derived from an EMBL/GenBank/DDBJ whole genome shotgun (WGS) entry which is preliminary data.</text>
</comment>
<proteinExistence type="predicted"/>
<gene>
    <name evidence="1" type="ORF">J2W88_001566</name>
    <name evidence="2" type="ORF">J2W93_001589</name>
</gene>
<evidence type="ECO:0000313" key="4">
    <source>
        <dbReference type="Proteomes" id="UP001253458"/>
    </source>
</evidence>
<evidence type="ECO:0000313" key="2">
    <source>
        <dbReference type="EMBL" id="MDR6836761.1"/>
    </source>
</evidence>
<sequence length="185" mass="20322">MRQIAHVARWSCLAGLGVWMGVVAIQSANAQQMPARKPGLWEVTVRSTGNSVANEQKVLQCTDRQAEPIMLLAIVPGQEHCHNVRVKKNARGSEVRTVCYVHDNRVDATVQLSGDLQTAYLGVFEVTYSKPVRFVPGRTEFEGRWLGECGAAQRPGDMVLPNGAKVNVVEDRKRAESQGHAGHSH</sequence>
<dbReference type="EMBL" id="JAVDTS010000002">
    <property type="protein sequence ID" value="MDR6836761.1"/>
    <property type="molecule type" value="Genomic_DNA"/>
</dbReference>
<name>A0AAJ2C5U1_ACIDE</name>
<dbReference type="Pfam" id="PF12276">
    <property type="entry name" value="DUF3617"/>
    <property type="match status" value="1"/>
</dbReference>
<accession>A0AAJ2C5U1</accession>
<dbReference type="InterPro" id="IPR022061">
    <property type="entry name" value="DUF3617"/>
</dbReference>
<dbReference type="AlphaFoldDB" id="A0AAJ2C5U1"/>
<keyword evidence="3" id="KW-1185">Reference proteome</keyword>
<dbReference type="Proteomes" id="UP001253458">
    <property type="component" value="Unassembled WGS sequence"/>
</dbReference>
<dbReference type="RefSeq" id="WP_209817270.1">
    <property type="nucleotide sequence ID" value="NZ_JAVDTL010000002.1"/>
</dbReference>
<evidence type="ECO:0008006" key="5">
    <source>
        <dbReference type="Google" id="ProtNLM"/>
    </source>
</evidence>